<sequence length="174" mass="18657">MARQPISDSLKRQVLTEAGYRCAVPTCRGILALDLHHIVEVQEDGKNTLSNLIALCPTCHALYTRGTISKDAIYAYKATLVSLSAAFDREAVDNLLFLGISSPRRNLIVSGDGVLKFSSLIAAGYADYQQLANNASLIVTYTLGLTPKGAVLLNAWRSGDRSSLANIIGSEASE</sequence>
<dbReference type="Proteomes" id="UP000654345">
    <property type="component" value="Unassembled WGS sequence"/>
</dbReference>
<dbReference type="RefSeq" id="WP_201369293.1">
    <property type="nucleotide sequence ID" value="NZ_BNJG01000001.1"/>
</dbReference>
<keyword evidence="3" id="KW-1185">Reference proteome</keyword>
<proteinExistence type="predicted"/>
<dbReference type="InterPro" id="IPR003615">
    <property type="entry name" value="HNH_nuc"/>
</dbReference>
<dbReference type="EMBL" id="BNJG01000001">
    <property type="protein sequence ID" value="GHO52377.1"/>
    <property type="molecule type" value="Genomic_DNA"/>
</dbReference>
<dbReference type="SMART" id="SM00507">
    <property type="entry name" value="HNHc"/>
    <property type="match status" value="1"/>
</dbReference>
<dbReference type="Pfam" id="PF01844">
    <property type="entry name" value="HNH"/>
    <property type="match status" value="1"/>
</dbReference>
<evidence type="ECO:0000259" key="1">
    <source>
        <dbReference type="SMART" id="SM00507"/>
    </source>
</evidence>
<comment type="caution">
    <text evidence="2">The sequence shown here is derived from an EMBL/GenBank/DDBJ whole genome shotgun (WGS) entry which is preliminary data.</text>
</comment>
<protein>
    <recommendedName>
        <fullName evidence="1">HNH nuclease domain-containing protein</fullName>
    </recommendedName>
</protein>
<name>A0ABQ3UIZ4_9CHLR</name>
<reference evidence="2 3" key="1">
    <citation type="journal article" date="2021" name="Int. J. Syst. Evol. Microbiol.">
        <title>Reticulibacter mediterranei gen. nov., sp. nov., within the new family Reticulibacteraceae fam. nov., and Ktedonospora formicarum gen. nov., sp. nov., Ktedonobacter robiniae sp. nov., Dictyobacter formicarum sp. nov. and Dictyobacter arantiisoli sp. nov., belonging to the class Ktedonobacteria.</title>
        <authorList>
            <person name="Yabe S."/>
            <person name="Zheng Y."/>
            <person name="Wang C.M."/>
            <person name="Sakai Y."/>
            <person name="Abe K."/>
            <person name="Yokota A."/>
            <person name="Donadio S."/>
            <person name="Cavaletti L."/>
            <person name="Monciardini P."/>
        </authorList>
    </citation>
    <scope>NUCLEOTIDE SEQUENCE [LARGE SCALE GENOMIC DNA]</scope>
    <source>
        <strain evidence="2 3">SOSP1-30</strain>
    </source>
</reference>
<accession>A0ABQ3UIZ4</accession>
<dbReference type="Gene3D" id="1.10.30.50">
    <property type="match status" value="1"/>
</dbReference>
<organism evidence="2 3">
    <name type="scientific">Ktedonobacter robiniae</name>
    <dbReference type="NCBI Taxonomy" id="2778365"/>
    <lineage>
        <taxon>Bacteria</taxon>
        <taxon>Bacillati</taxon>
        <taxon>Chloroflexota</taxon>
        <taxon>Ktedonobacteria</taxon>
        <taxon>Ktedonobacterales</taxon>
        <taxon>Ktedonobacteraceae</taxon>
        <taxon>Ktedonobacter</taxon>
    </lineage>
</organism>
<dbReference type="CDD" id="cd00085">
    <property type="entry name" value="HNHc"/>
    <property type="match status" value="1"/>
</dbReference>
<evidence type="ECO:0000313" key="2">
    <source>
        <dbReference type="EMBL" id="GHO52377.1"/>
    </source>
</evidence>
<gene>
    <name evidence="2" type="ORF">KSB_08520</name>
</gene>
<dbReference type="InterPro" id="IPR002711">
    <property type="entry name" value="HNH"/>
</dbReference>
<evidence type="ECO:0000313" key="3">
    <source>
        <dbReference type="Proteomes" id="UP000654345"/>
    </source>
</evidence>
<feature type="domain" description="HNH nuclease" evidence="1">
    <location>
        <begin position="9"/>
        <end position="61"/>
    </location>
</feature>